<sequence length="152" mass="16495">MEFNNNCLTGLLKCNAILSFVAKNGLFFQELRTGLAAGCMVSFAVDAMGVSRTVTFDMTTLATSNAHSSRFLTPVLAVAIALALIAAHRERDVRSDIKSQVPRMYSTRRLRAVKGQDDSVGLNFVLTPAHLDAPSVSDATQLLHHHLLRATP</sequence>
<name>A0AAV3ZDN2_9GAST</name>
<keyword evidence="1" id="KW-0472">Membrane</keyword>
<evidence type="ECO:0000256" key="1">
    <source>
        <dbReference type="SAM" id="Phobius"/>
    </source>
</evidence>
<accession>A0AAV3ZDN2</accession>
<comment type="caution">
    <text evidence="2">The sequence shown here is derived from an EMBL/GenBank/DDBJ whole genome shotgun (WGS) entry which is preliminary data.</text>
</comment>
<keyword evidence="1" id="KW-0812">Transmembrane</keyword>
<organism evidence="2 3">
    <name type="scientific">Plakobranchus ocellatus</name>
    <dbReference type="NCBI Taxonomy" id="259542"/>
    <lineage>
        <taxon>Eukaryota</taxon>
        <taxon>Metazoa</taxon>
        <taxon>Spiralia</taxon>
        <taxon>Lophotrochozoa</taxon>
        <taxon>Mollusca</taxon>
        <taxon>Gastropoda</taxon>
        <taxon>Heterobranchia</taxon>
        <taxon>Euthyneura</taxon>
        <taxon>Panpulmonata</taxon>
        <taxon>Sacoglossa</taxon>
        <taxon>Placobranchoidea</taxon>
        <taxon>Plakobranchidae</taxon>
        <taxon>Plakobranchus</taxon>
    </lineage>
</organism>
<proteinExistence type="predicted"/>
<reference evidence="2 3" key="1">
    <citation type="journal article" date="2021" name="Elife">
        <title>Chloroplast acquisition without the gene transfer in kleptoplastic sea slugs, Plakobranchus ocellatus.</title>
        <authorList>
            <person name="Maeda T."/>
            <person name="Takahashi S."/>
            <person name="Yoshida T."/>
            <person name="Shimamura S."/>
            <person name="Takaki Y."/>
            <person name="Nagai Y."/>
            <person name="Toyoda A."/>
            <person name="Suzuki Y."/>
            <person name="Arimoto A."/>
            <person name="Ishii H."/>
            <person name="Satoh N."/>
            <person name="Nishiyama T."/>
            <person name="Hasebe M."/>
            <person name="Maruyama T."/>
            <person name="Minagawa J."/>
            <person name="Obokata J."/>
            <person name="Shigenobu S."/>
        </authorList>
    </citation>
    <scope>NUCLEOTIDE SEQUENCE [LARGE SCALE GENOMIC DNA]</scope>
</reference>
<feature type="transmembrane region" description="Helical" evidence="1">
    <location>
        <begin position="71"/>
        <end position="88"/>
    </location>
</feature>
<dbReference type="EMBL" id="BLXT01002256">
    <property type="protein sequence ID" value="GFN92557.1"/>
    <property type="molecule type" value="Genomic_DNA"/>
</dbReference>
<gene>
    <name evidence="2" type="ORF">PoB_001906300</name>
</gene>
<evidence type="ECO:0000313" key="3">
    <source>
        <dbReference type="Proteomes" id="UP000735302"/>
    </source>
</evidence>
<feature type="transmembrane region" description="Helical" evidence="1">
    <location>
        <begin position="33"/>
        <end position="51"/>
    </location>
</feature>
<keyword evidence="3" id="KW-1185">Reference proteome</keyword>
<protein>
    <submittedName>
        <fullName evidence="2">Uncharacterized protein</fullName>
    </submittedName>
</protein>
<evidence type="ECO:0000313" key="2">
    <source>
        <dbReference type="EMBL" id="GFN92557.1"/>
    </source>
</evidence>
<dbReference type="AlphaFoldDB" id="A0AAV3ZDN2"/>
<keyword evidence="1" id="KW-1133">Transmembrane helix</keyword>
<dbReference type="Proteomes" id="UP000735302">
    <property type="component" value="Unassembled WGS sequence"/>
</dbReference>